<keyword evidence="2" id="KW-1185">Reference proteome</keyword>
<sequence>MRLCLENFKDSHSISAQSTHRYFAPKFNKTRVDNRFAPKFRGR</sequence>
<dbReference type="Proteomes" id="UP000005709">
    <property type="component" value="Unassembled WGS sequence"/>
</dbReference>
<accession>C8PG76</accession>
<reference evidence="1 2" key="1">
    <citation type="submission" date="2009-07" db="EMBL/GenBank/DDBJ databases">
        <authorList>
            <person name="Madupu R."/>
            <person name="Sebastian Y."/>
            <person name="Durkin A.S."/>
            <person name="Torralba M."/>
            <person name="Methe B."/>
            <person name="Sutton G.G."/>
            <person name="Strausberg R.L."/>
            <person name="Nelson K.E."/>
        </authorList>
    </citation>
    <scope>NUCLEOTIDE SEQUENCE [LARGE SCALE GENOMIC DNA]</scope>
    <source>
        <strain evidence="1 2">RM3268</strain>
    </source>
</reference>
<dbReference type="EMBL" id="ACYG01000019">
    <property type="protein sequence ID" value="EEV18114.1"/>
    <property type="molecule type" value="Genomic_DNA"/>
</dbReference>
<organism evidence="1 2">
    <name type="scientific">Campylobacter gracilis RM3268</name>
    <dbReference type="NCBI Taxonomy" id="553220"/>
    <lineage>
        <taxon>Bacteria</taxon>
        <taxon>Pseudomonadati</taxon>
        <taxon>Campylobacterota</taxon>
        <taxon>Epsilonproteobacteria</taxon>
        <taxon>Campylobacterales</taxon>
        <taxon>Campylobacteraceae</taxon>
        <taxon>Campylobacter</taxon>
    </lineage>
</organism>
<name>C8PG76_9BACT</name>
<comment type="caution">
    <text evidence="1">The sequence shown here is derived from an EMBL/GenBank/DDBJ whole genome shotgun (WGS) entry which is preliminary data.</text>
</comment>
<evidence type="ECO:0000313" key="1">
    <source>
        <dbReference type="EMBL" id="EEV18114.1"/>
    </source>
</evidence>
<proteinExistence type="predicted"/>
<gene>
    <name evidence="1" type="ORF">CAMGR0001_0869</name>
</gene>
<protein>
    <submittedName>
        <fullName evidence="1">Uncharacterized protein</fullName>
    </submittedName>
</protein>
<dbReference type="AlphaFoldDB" id="C8PG76"/>
<evidence type="ECO:0000313" key="2">
    <source>
        <dbReference type="Proteomes" id="UP000005709"/>
    </source>
</evidence>